<protein>
    <submittedName>
        <fullName evidence="1">Uncharacterized protein</fullName>
    </submittedName>
</protein>
<comment type="caution">
    <text evidence="1">The sequence shown here is derived from an EMBL/GenBank/DDBJ whole genome shotgun (WGS) entry which is preliminary data.</text>
</comment>
<accession>A0A919WI71</accession>
<dbReference type="Proteomes" id="UP000682111">
    <property type="component" value="Unassembled WGS sequence"/>
</dbReference>
<dbReference type="RefSeq" id="WP_095314682.1">
    <property type="nucleotide sequence ID" value="NZ_BORC01000003.1"/>
</dbReference>
<dbReference type="EMBL" id="BORC01000003">
    <property type="protein sequence ID" value="GIN62490.1"/>
    <property type="molecule type" value="Genomic_DNA"/>
</dbReference>
<dbReference type="AlphaFoldDB" id="A0A919WI71"/>
<evidence type="ECO:0000313" key="1">
    <source>
        <dbReference type="EMBL" id="GIN62490.1"/>
    </source>
</evidence>
<organism evidence="1 2">
    <name type="scientific">Robertmurraya siralis</name>
    <dbReference type="NCBI Taxonomy" id="77777"/>
    <lineage>
        <taxon>Bacteria</taxon>
        <taxon>Bacillati</taxon>
        <taxon>Bacillota</taxon>
        <taxon>Bacilli</taxon>
        <taxon>Bacillales</taxon>
        <taxon>Bacillaceae</taxon>
        <taxon>Robertmurraya</taxon>
    </lineage>
</organism>
<name>A0A919WI71_9BACI</name>
<evidence type="ECO:0000313" key="2">
    <source>
        <dbReference type="Proteomes" id="UP000682111"/>
    </source>
</evidence>
<proteinExistence type="predicted"/>
<keyword evidence="2" id="KW-1185">Reference proteome</keyword>
<sequence length="74" mass="8300">MGLYKSRHYGQKSRTNSHNHEVYLMISTAFSEKQSVLFASVTIHLTATCATVTISPFRALSKKERQVLLAITLS</sequence>
<reference evidence="1" key="1">
    <citation type="submission" date="2021-03" db="EMBL/GenBank/DDBJ databases">
        <title>Antimicrobial resistance genes in bacteria isolated from Japanese honey, and their potential for conferring macrolide and lincosamide resistance in the American foulbrood pathogen Paenibacillus larvae.</title>
        <authorList>
            <person name="Okamoto M."/>
            <person name="Kumagai M."/>
            <person name="Kanamori H."/>
            <person name="Takamatsu D."/>
        </authorList>
    </citation>
    <scope>NUCLEOTIDE SEQUENCE</scope>
    <source>
        <strain evidence="1">J27TS8</strain>
    </source>
</reference>
<gene>
    <name evidence="1" type="ORF">J27TS8_24830</name>
</gene>